<gene>
    <name evidence="2" type="ORF">ESCO_006680</name>
</gene>
<proteinExistence type="predicted"/>
<comment type="caution">
    <text evidence="2">The sequence shown here is derived from an EMBL/GenBank/DDBJ whole genome shotgun (WGS) entry which is preliminary data.</text>
</comment>
<feature type="region of interest" description="Disordered" evidence="1">
    <location>
        <begin position="538"/>
        <end position="573"/>
    </location>
</feature>
<evidence type="ECO:0000313" key="3">
    <source>
        <dbReference type="Proteomes" id="UP000053831"/>
    </source>
</evidence>
<dbReference type="STRING" id="150374.A0A0M8NAL4"/>
<dbReference type="AlphaFoldDB" id="A0A0M8NAL4"/>
<dbReference type="InterPro" id="IPR011009">
    <property type="entry name" value="Kinase-like_dom_sf"/>
</dbReference>
<dbReference type="Proteomes" id="UP000053831">
    <property type="component" value="Unassembled WGS sequence"/>
</dbReference>
<evidence type="ECO:0000256" key="1">
    <source>
        <dbReference type="SAM" id="MobiDB-lite"/>
    </source>
</evidence>
<dbReference type="OrthoDB" id="4062651at2759"/>
<dbReference type="EMBL" id="LGSR01000001">
    <property type="protein sequence ID" value="KOS23441.1"/>
    <property type="molecule type" value="Genomic_DNA"/>
</dbReference>
<protein>
    <recommendedName>
        <fullName evidence="4">Protein kinase domain-containing protein</fullName>
    </recommendedName>
</protein>
<evidence type="ECO:0008006" key="4">
    <source>
        <dbReference type="Google" id="ProtNLM"/>
    </source>
</evidence>
<feature type="compositionally biased region" description="Low complexity" evidence="1">
    <location>
        <begin position="466"/>
        <end position="478"/>
    </location>
</feature>
<feature type="region of interest" description="Disordered" evidence="1">
    <location>
        <begin position="386"/>
        <end position="478"/>
    </location>
</feature>
<evidence type="ECO:0000313" key="2">
    <source>
        <dbReference type="EMBL" id="KOS23441.1"/>
    </source>
</evidence>
<name>A0A0M8NAL4_ESCWE</name>
<sequence length="573" mass="65548">MERLFPELQIQRRDVPAHAGDDFRNMLTYQSAIIRGEDTVLFNNADSLAPDMADRIRTFLPADHPPNHPRNWLFAKYRDPREADLREREDVREVIPDQMWEGFELEWVKVLGEGGFGIATLWRAYYDDDNSYENVVIKIPHSTDIRGEAEWHLRYDGASHIVQFLDIQEKARDIRREHFPGVEFQWEEDFDWRAMNVIMLEYAEYGNVYEMMQKVSYFNITFPNRCLWEIWECQVPMTHDVHFDIEEQNNWDELVMGAGADDFKGEDLSKGHPIAGRYGTWTNLFHIGQVMEGIITKVYGFHPMLGIAYPNLDGTQTDKTYGWRLMKPAYNGVERELKDLILQCMYEKPSSRPTLDYLLKKMAARKARGFDESPDQVKRFWENLANLRRDSQHPPPDHDDDDDDDGGPPPDLSHGDDDKEPTNPQTPSDSPHSEEAGMATAWEQPQPSYAQDAPAHSPANNRRRGSSSSSVSLGSPITSGTALATSVLRDHLVAQFTSMPSSSETFVSCTEALVPSSSRGAKRKLRLLDDDFSDEVAAKRSRTGGQPWAADAMKNQAQLGRGTRQRLERMNTD</sequence>
<dbReference type="SUPFAM" id="SSF56112">
    <property type="entry name" value="Protein kinase-like (PK-like)"/>
    <property type="match status" value="1"/>
</dbReference>
<organism evidence="2 3">
    <name type="scientific">Escovopsis weberi</name>
    <dbReference type="NCBI Taxonomy" id="150374"/>
    <lineage>
        <taxon>Eukaryota</taxon>
        <taxon>Fungi</taxon>
        <taxon>Dikarya</taxon>
        <taxon>Ascomycota</taxon>
        <taxon>Pezizomycotina</taxon>
        <taxon>Sordariomycetes</taxon>
        <taxon>Hypocreomycetidae</taxon>
        <taxon>Hypocreales</taxon>
        <taxon>Hypocreaceae</taxon>
        <taxon>Escovopsis</taxon>
    </lineage>
</organism>
<reference evidence="2 3" key="1">
    <citation type="submission" date="2015-07" db="EMBL/GenBank/DDBJ databases">
        <title>The genome of the fungus Escovopsis weberi, a specialized disease agent of ant agriculture.</title>
        <authorList>
            <person name="de Man T.J."/>
            <person name="Stajich J.E."/>
            <person name="Kubicek C.P."/>
            <person name="Chenthamara K."/>
            <person name="Atanasova L."/>
            <person name="Druzhinina I.S."/>
            <person name="Birnbaum S."/>
            <person name="Barribeau S.M."/>
            <person name="Teiling C."/>
            <person name="Suen G."/>
            <person name="Currie C."/>
            <person name="Gerardo N.M."/>
        </authorList>
    </citation>
    <scope>NUCLEOTIDE SEQUENCE [LARGE SCALE GENOMIC DNA]</scope>
</reference>
<keyword evidence="3" id="KW-1185">Reference proteome</keyword>
<accession>A0A0M8NAL4</accession>
<feature type="compositionally biased region" description="Basic and acidic residues" evidence="1">
    <location>
        <begin position="386"/>
        <end position="397"/>
    </location>
</feature>